<reference evidence="2 3" key="1">
    <citation type="submission" date="2018-06" db="EMBL/GenBank/DDBJ databases">
        <title>Freshwater and sediment microbial communities from various areas in North America, analyzing microbe dynamics in response to fracking.</title>
        <authorList>
            <person name="Lamendella R."/>
        </authorList>
    </citation>
    <scope>NUCLEOTIDE SEQUENCE [LARGE SCALE GENOMIC DNA]</scope>
    <source>
        <strain evidence="2 3">3b_TX</strain>
    </source>
</reference>
<evidence type="ECO:0000259" key="1">
    <source>
        <dbReference type="Pfam" id="PF22525"/>
    </source>
</evidence>
<evidence type="ECO:0000313" key="3">
    <source>
        <dbReference type="Proteomes" id="UP000253509"/>
    </source>
</evidence>
<proteinExistence type="predicted"/>
<dbReference type="Gene3D" id="1.10.8.50">
    <property type="match status" value="1"/>
</dbReference>
<name>A0A366IJE8_9MICO</name>
<dbReference type="GO" id="GO:0003676">
    <property type="term" value="F:nucleic acid binding"/>
    <property type="evidence" value="ECO:0007669"/>
    <property type="project" value="InterPro"/>
</dbReference>
<dbReference type="RefSeq" id="WP_113904632.1">
    <property type="nucleotide sequence ID" value="NZ_QNSB01000007.1"/>
</dbReference>
<dbReference type="Proteomes" id="UP000253509">
    <property type="component" value="Unassembled WGS sequence"/>
</dbReference>
<dbReference type="SUPFAM" id="SSF46946">
    <property type="entry name" value="S13-like H2TH domain"/>
    <property type="match status" value="1"/>
</dbReference>
<dbReference type="InterPro" id="IPR010979">
    <property type="entry name" value="Ribosomal_uS13-like_H2TH"/>
</dbReference>
<evidence type="ECO:0000313" key="2">
    <source>
        <dbReference type="EMBL" id="RBP70840.1"/>
    </source>
</evidence>
<comment type="caution">
    <text evidence="2">The sequence shown here is derived from an EMBL/GenBank/DDBJ whole genome shotgun (WGS) entry which is preliminary data.</text>
</comment>
<gene>
    <name evidence="2" type="ORF">DFO65_107162</name>
</gene>
<feature type="domain" description="Integration host factor-like helix-two turn-helix" evidence="1">
    <location>
        <begin position="32"/>
        <end position="102"/>
    </location>
</feature>
<accession>A0A366IJE8</accession>
<protein>
    <recommendedName>
        <fullName evidence="1">Integration host factor-like helix-two turn-helix domain-containing protein</fullName>
    </recommendedName>
</protein>
<dbReference type="Pfam" id="PF22525">
    <property type="entry name" value="H2TH_5"/>
    <property type="match status" value="1"/>
</dbReference>
<dbReference type="InterPro" id="IPR055201">
    <property type="entry name" value="IHF-like_H2TH"/>
</dbReference>
<keyword evidence="3" id="KW-1185">Reference proteome</keyword>
<sequence>MALEPLTPQQRSAALDKAFKARQARAEVKTALKTGRTDLAAVLKKAEADEALAKMRVLDLLRSLPGVGDRRAEAAMEEVGIAASRRIKGLGVHQKSALLEKYSKELKQ</sequence>
<dbReference type="NCBIfam" id="NF041260">
    <property type="entry name" value="actino_IHF"/>
    <property type="match status" value="1"/>
</dbReference>
<organism evidence="2 3">
    <name type="scientific">Brevibacterium celere</name>
    <dbReference type="NCBI Taxonomy" id="225845"/>
    <lineage>
        <taxon>Bacteria</taxon>
        <taxon>Bacillati</taxon>
        <taxon>Actinomycetota</taxon>
        <taxon>Actinomycetes</taxon>
        <taxon>Micrococcales</taxon>
        <taxon>Brevibacteriaceae</taxon>
        <taxon>Brevibacterium</taxon>
    </lineage>
</organism>
<dbReference type="InterPro" id="IPR047806">
    <property type="entry name" value="IHF_actinobact"/>
</dbReference>
<dbReference type="AlphaFoldDB" id="A0A366IJE8"/>
<dbReference type="EMBL" id="QNSB01000007">
    <property type="protein sequence ID" value="RBP70840.1"/>
    <property type="molecule type" value="Genomic_DNA"/>
</dbReference>